<dbReference type="Gene3D" id="1.10.101.10">
    <property type="entry name" value="PGBD-like superfamily/PGBD"/>
    <property type="match status" value="1"/>
</dbReference>
<dbReference type="Proteomes" id="UP000070226">
    <property type="component" value="Unassembled WGS sequence"/>
</dbReference>
<protein>
    <submittedName>
        <fullName evidence="4">Putative His/Ser-rich radical SAM pair-associated protein</fullName>
    </submittedName>
</protein>
<dbReference type="SUPFAM" id="SSF47090">
    <property type="entry name" value="PGBD-like"/>
    <property type="match status" value="1"/>
</dbReference>
<proteinExistence type="predicted"/>
<keyword evidence="2" id="KW-0732">Signal</keyword>
<dbReference type="AlphaFoldDB" id="A0A133S1B9"/>
<dbReference type="InterPro" id="IPR036366">
    <property type="entry name" value="PGBDSf"/>
</dbReference>
<evidence type="ECO:0000259" key="3">
    <source>
        <dbReference type="Pfam" id="PF01471"/>
    </source>
</evidence>
<dbReference type="Pfam" id="PF01471">
    <property type="entry name" value="PG_binding_1"/>
    <property type="match status" value="1"/>
</dbReference>
<dbReference type="PATRIC" id="fig|39777.7.peg.1786"/>
<evidence type="ECO:0000256" key="2">
    <source>
        <dbReference type="SAM" id="SignalP"/>
    </source>
</evidence>
<dbReference type="EMBL" id="LRQT01000097">
    <property type="protein sequence ID" value="KXA62159.1"/>
    <property type="molecule type" value="Genomic_DNA"/>
</dbReference>
<name>A0A133S1B9_9FIRM</name>
<organism evidence="4">
    <name type="scientific">Veillonella atypica</name>
    <dbReference type="NCBI Taxonomy" id="39777"/>
    <lineage>
        <taxon>Bacteria</taxon>
        <taxon>Bacillati</taxon>
        <taxon>Bacillota</taxon>
        <taxon>Negativicutes</taxon>
        <taxon>Veillonellales</taxon>
        <taxon>Veillonellaceae</taxon>
        <taxon>Veillonella</taxon>
    </lineage>
</organism>
<accession>A0A133S1B9</accession>
<feature type="compositionally biased region" description="Low complexity" evidence="1">
    <location>
        <begin position="107"/>
        <end position="120"/>
    </location>
</feature>
<gene>
    <name evidence="4" type="ORF">HMPREF3233_01823</name>
</gene>
<feature type="region of interest" description="Disordered" evidence="1">
    <location>
        <begin position="101"/>
        <end position="120"/>
    </location>
</feature>
<evidence type="ECO:0000313" key="5">
    <source>
        <dbReference type="Proteomes" id="UP000070226"/>
    </source>
</evidence>
<evidence type="ECO:0000313" key="4">
    <source>
        <dbReference type="EMBL" id="KXA62159.1"/>
    </source>
</evidence>
<comment type="caution">
    <text evidence="4">The sequence shown here is derived from an EMBL/GenBank/DDBJ whole genome shotgun (WGS) entry which is preliminary data.</text>
</comment>
<sequence length="252" mass="27718">MVKKVRGIMKKSKKAWLTFVTVSSWILAQLGLPTTANAWDKYSDDLNTLDHSSAINLNNFKGMKFKSNNTVPHKQIFDSIDGIFSNDIVEMAHYSHRSHSSHRSHYSHYSGSGYTSGGSTSSSGSNDYGYVAPAQPVDVMSISNIQQQLNDLGYSVGTVDGQKGPNTVQAIKNFQIEYGLPATGIVDWQTEAYLNSTNINIVRAGLQRHGYTFSSGSGRTQEVVAAIYDFQARHGLPQNGRIYLKMKQALGV</sequence>
<dbReference type="InterPro" id="IPR036365">
    <property type="entry name" value="PGBD-like_sf"/>
</dbReference>
<feature type="signal peptide" evidence="2">
    <location>
        <begin position="1"/>
        <end position="38"/>
    </location>
</feature>
<dbReference type="InterPro" id="IPR002477">
    <property type="entry name" value="Peptidoglycan-bd-like"/>
</dbReference>
<feature type="chain" id="PRO_5007459135" evidence="2">
    <location>
        <begin position="39"/>
        <end position="252"/>
    </location>
</feature>
<feature type="domain" description="Peptidoglycan binding-like" evidence="3">
    <location>
        <begin position="142"/>
        <end position="191"/>
    </location>
</feature>
<evidence type="ECO:0000256" key="1">
    <source>
        <dbReference type="SAM" id="MobiDB-lite"/>
    </source>
</evidence>
<reference evidence="4 5" key="1">
    <citation type="submission" date="2016-01" db="EMBL/GenBank/DDBJ databases">
        <authorList>
            <person name="Oliw E.H."/>
        </authorList>
    </citation>
    <scope>NUCLEOTIDE SEQUENCE [LARGE SCALE GENOMIC DNA]</scope>
    <source>
        <strain evidence="4 5">CMW7756B</strain>
    </source>
</reference>